<keyword evidence="4 5" id="KW-0472">Membrane</keyword>
<keyword evidence="7" id="KW-1185">Reference proteome</keyword>
<proteinExistence type="predicted"/>
<comment type="subcellular location">
    <subcellularLocation>
        <location evidence="1">Membrane</location>
        <topology evidence="1">Multi-pass membrane protein</topology>
    </subcellularLocation>
</comment>
<keyword evidence="2 5" id="KW-0812">Transmembrane</keyword>
<dbReference type="AlphaFoldDB" id="A0A1T5GHY9"/>
<name>A0A1T5GHY9_9FLAO</name>
<dbReference type="OrthoDB" id="6400719at2"/>
<protein>
    <recommendedName>
        <fullName evidence="8">DUF4870 domain-containing protein</fullName>
    </recommendedName>
</protein>
<evidence type="ECO:0008006" key="8">
    <source>
        <dbReference type="Google" id="ProtNLM"/>
    </source>
</evidence>
<evidence type="ECO:0000313" key="7">
    <source>
        <dbReference type="Proteomes" id="UP000191112"/>
    </source>
</evidence>
<reference evidence="6 7" key="1">
    <citation type="submission" date="2017-02" db="EMBL/GenBank/DDBJ databases">
        <authorList>
            <person name="Peterson S.W."/>
        </authorList>
    </citation>
    <scope>NUCLEOTIDE SEQUENCE [LARGE SCALE GENOMIC DNA]</scope>
    <source>
        <strain evidence="6 7">DSM 22323</strain>
    </source>
</reference>
<evidence type="ECO:0000256" key="3">
    <source>
        <dbReference type="ARBA" id="ARBA00022989"/>
    </source>
</evidence>
<feature type="transmembrane region" description="Helical" evidence="5">
    <location>
        <begin position="40"/>
        <end position="59"/>
    </location>
</feature>
<dbReference type="Proteomes" id="UP000191112">
    <property type="component" value="Unassembled WGS sequence"/>
</dbReference>
<feature type="transmembrane region" description="Helical" evidence="5">
    <location>
        <begin position="65"/>
        <end position="86"/>
    </location>
</feature>
<feature type="transmembrane region" description="Helical" evidence="5">
    <location>
        <begin position="6"/>
        <end position="24"/>
    </location>
</feature>
<gene>
    <name evidence="6" type="ORF">SAMN05660477_02855</name>
</gene>
<dbReference type="EMBL" id="FUYZ01000012">
    <property type="protein sequence ID" value="SKC08009.1"/>
    <property type="molecule type" value="Genomic_DNA"/>
</dbReference>
<evidence type="ECO:0000313" key="6">
    <source>
        <dbReference type="EMBL" id="SKC08009.1"/>
    </source>
</evidence>
<sequence length="94" mass="10615">MDNKTLAIISYIPLIGWLIAFFIGRDNADNFLKFHLKQSLALVIFGILFNVAFFIIVMIVPSLTFLGYIGYVVWALVVIGIINAAIKRKIQVQK</sequence>
<evidence type="ECO:0000256" key="1">
    <source>
        <dbReference type="ARBA" id="ARBA00004141"/>
    </source>
</evidence>
<accession>A0A1T5GHY9</accession>
<evidence type="ECO:0000256" key="5">
    <source>
        <dbReference type="SAM" id="Phobius"/>
    </source>
</evidence>
<evidence type="ECO:0000256" key="2">
    <source>
        <dbReference type="ARBA" id="ARBA00022692"/>
    </source>
</evidence>
<organism evidence="6 7">
    <name type="scientific">Soonwooa buanensis</name>
    <dbReference type="NCBI Taxonomy" id="619805"/>
    <lineage>
        <taxon>Bacteria</taxon>
        <taxon>Pseudomonadati</taxon>
        <taxon>Bacteroidota</taxon>
        <taxon>Flavobacteriia</taxon>
        <taxon>Flavobacteriales</taxon>
        <taxon>Weeksellaceae</taxon>
        <taxon>Chryseobacterium group</taxon>
        <taxon>Soonwooa</taxon>
    </lineage>
</organism>
<keyword evidence="3 5" id="KW-1133">Transmembrane helix</keyword>
<dbReference type="Pfam" id="PF09685">
    <property type="entry name" value="MamF_MmsF"/>
    <property type="match status" value="1"/>
</dbReference>
<dbReference type="InterPro" id="IPR019109">
    <property type="entry name" value="MamF_MmsF"/>
</dbReference>
<evidence type="ECO:0000256" key="4">
    <source>
        <dbReference type="ARBA" id="ARBA00023136"/>
    </source>
</evidence>
<dbReference type="RefSeq" id="WP_079668053.1">
    <property type="nucleotide sequence ID" value="NZ_FUYZ01000012.1"/>
</dbReference>